<gene>
    <name evidence="2" type="ORF">ISN44_As07g007000</name>
</gene>
<dbReference type="OrthoDB" id="1744960at2759"/>
<keyword evidence="2" id="KW-0695">RNA-directed DNA polymerase</keyword>
<reference evidence="2 3" key="1">
    <citation type="submission" date="2020-12" db="EMBL/GenBank/DDBJ databases">
        <title>Concerted genomic and epigenomic changes stabilize Arabidopsis allopolyploids.</title>
        <authorList>
            <person name="Chen Z."/>
        </authorList>
    </citation>
    <scope>NUCLEOTIDE SEQUENCE [LARGE SCALE GENOMIC DNA]</scope>
    <source>
        <strain evidence="2">As9502</strain>
        <tissue evidence="2">Leaf</tissue>
    </source>
</reference>
<dbReference type="EMBL" id="JAEFBJ010000007">
    <property type="protein sequence ID" value="KAG7588368.1"/>
    <property type="molecule type" value="Genomic_DNA"/>
</dbReference>
<keyword evidence="3" id="KW-1185">Reference proteome</keyword>
<proteinExistence type="predicted"/>
<keyword evidence="2" id="KW-0548">Nucleotidyltransferase</keyword>
<comment type="caution">
    <text evidence="2">The sequence shown here is derived from an EMBL/GenBank/DDBJ whole genome shotgun (WGS) entry which is preliminary data.</text>
</comment>
<keyword evidence="2" id="KW-0808">Transferase</keyword>
<evidence type="ECO:0000313" key="3">
    <source>
        <dbReference type="Proteomes" id="UP000694251"/>
    </source>
</evidence>
<organism evidence="2 3">
    <name type="scientific">Arabidopsis suecica</name>
    <name type="common">Swedish thale-cress</name>
    <name type="synonym">Cardaminopsis suecica</name>
    <dbReference type="NCBI Taxonomy" id="45249"/>
    <lineage>
        <taxon>Eukaryota</taxon>
        <taxon>Viridiplantae</taxon>
        <taxon>Streptophyta</taxon>
        <taxon>Embryophyta</taxon>
        <taxon>Tracheophyta</taxon>
        <taxon>Spermatophyta</taxon>
        <taxon>Magnoliopsida</taxon>
        <taxon>eudicotyledons</taxon>
        <taxon>Gunneridae</taxon>
        <taxon>Pentapetalae</taxon>
        <taxon>rosids</taxon>
        <taxon>malvids</taxon>
        <taxon>Brassicales</taxon>
        <taxon>Brassicaceae</taxon>
        <taxon>Camelineae</taxon>
        <taxon>Arabidopsis</taxon>
    </lineage>
</organism>
<dbReference type="Pfam" id="PF13966">
    <property type="entry name" value="zf-RVT"/>
    <property type="match status" value="1"/>
</dbReference>
<sequence>MLVLAKQLAFGMIIGRDLVLHVTGNNGPLTVGMPLTDVVRDALRGRNWWIASSRSRNPIIALLRNSLSDPESMIDCMHDDVYLWKADHHAPSNMFSAAKTWSALHPNGVPFPWHKSVWFKDRVPKHAFICWVVAWNRLHTRDRLRNGGLNTPSVCVLCNVLDETHDHLFFQCHFSGEVWRFFTLRAGLTPPSQFMASLLWLKSASTSKNLSLIIKLLFQASVYLIWRGRNLRIHSNNFRYPPQIIKEIQLLVRARLDPLSRLQSSGPLGSSLLVTWFALFQV</sequence>
<dbReference type="PANTHER" id="PTHR33116">
    <property type="entry name" value="REVERSE TRANSCRIPTASE ZINC-BINDING DOMAIN-CONTAINING PROTEIN-RELATED-RELATED"/>
    <property type="match status" value="1"/>
</dbReference>
<dbReference type="InterPro" id="IPR026960">
    <property type="entry name" value="RVT-Znf"/>
</dbReference>
<name>A0A8T2BLM3_ARASU</name>
<protein>
    <submittedName>
        <fullName evidence="2">Reverse transcriptase zinc-binding domain</fullName>
    </submittedName>
</protein>
<dbReference type="AlphaFoldDB" id="A0A8T2BLM3"/>
<feature type="domain" description="Reverse transcriptase zinc-binding" evidence="1">
    <location>
        <begin position="95"/>
        <end position="179"/>
    </location>
</feature>
<evidence type="ECO:0000259" key="1">
    <source>
        <dbReference type="Pfam" id="PF13966"/>
    </source>
</evidence>
<evidence type="ECO:0000313" key="2">
    <source>
        <dbReference type="EMBL" id="KAG7588368.1"/>
    </source>
</evidence>
<dbReference type="GO" id="GO:0003964">
    <property type="term" value="F:RNA-directed DNA polymerase activity"/>
    <property type="evidence" value="ECO:0007669"/>
    <property type="project" value="UniProtKB-KW"/>
</dbReference>
<dbReference type="PANTHER" id="PTHR33116:SF66">
    <property type="entry name" value="REVERSE TRANSCRIPTASE ZINC-BINDING DOMAIN-CONTAINING PROTEIN"/>
    <property type="match status" value="1"/>
</dbReference>
<dbReference type="Proteomes" id="UP000694251">
    <property type="component" value="Chromosome 7"/>
</dbReference>
<accession>A0A8T2BLM3</accession>